<protein>
    <submittedName>
        <fullName evidence="2">Uncharacterized protein</fullName>
    </submittedName>
</protein>
<dbReference type="Proteomes" id="UP001317322">
    <property type="component" value="Chromosome"/>
</dbReference>
<evidence type="ECO:0000256" key="1">
    <source>
        <dbReference type="SAM" id="Phobius"/>
    </source>
</evidence>
<reference evidence="2 3" key="1">
    <citation type="submission" date="2022-07" db="EMBL/GenBank/DDBJ databases">
        <title>Novel species in genus cellulomonas.</title>
        <authorList>
            <person name="Ye L."/>
        </authorList>
    </citation>
    <scope>NUCLEOTIDE SEQUENCE [LARGE SCALE GENOMIC DNA]</scope>
    <source>
        <strain evidence="3">zg-Y908</strain>
    </source>
</reference>
<feature type="transmembrane region" description="Helical" evidence="1">
    <location>
        <begin position="21"/>
        <end position="41"/>
    </location>
</feature>
<evidence type="ECO:0000313" key="3">
    <source>
        <dbReference type="Proteomes" id="UP001317322"/>
    </source>
</evidence>
<organism evidence="2 3">
    <name type="scientific">Cellulomonas wangsupingiae</name>
    <dbReference type="NCBI Taxonomy" id="2968085"/>
    <lineage>
        <taxon>Bacteria</taxon>
        <taxon>Bacillati</taxon>
        <taxon>Actinomycetota</taxon>
        <taxon>Actinomycetes</taxon>
        <taxon>Micrococcales</taxon>
        <taxon>Cellulomonadaceae</taxon>
        <taxon>Cellulomonas</taxon>
    </lineage>
</organism>
<keyword evidence="3" id="KW-1185">Reference proteome</keyword>
<proteinExistence type="predicted"/>
<keyword evidence="1" id="KW-1133">Transmembrane helix</keyword>
<sequence>MRRWRKARERALQGDAGIGTLEYVGVITVAAVLIAAVVVSLTSMRPGDHAQAAMCRIMEAFGQGGDCSTVPGGRAPGDYVPPEECVVSSNGREENGSITVVVTLDSGERWVIEQLGDGTYRLTRAADVGVGMGVGVGFDVSVTNDGQTYGVGATADASVSLVVGGGESYIAKSAEEAKRILDHKRNDDTKDFWFGDDNPLRDGVDWVNEELGGSNEFEQLDPDEWFVEGGVEGEASAGVNAIAGSVDAEAFLEAYVGRTNRKDGTSTDYLRADMGIGGGLQGHGVTPTGNDIYQQFTLDGSMGAVMEVDRDEDGNPTAFRIRSVTSWDTVADESYSGPGGIDGDPSFTERVVEIPLDSAADRRLATRVMHAAGVPYYPGITDSVNVSQTVLDRFNPADLGRELGVAAADRGYIYEQTYTTGSTEDGVNAQGKVGLELGLSAETIDSTRATTDYRYFDGTGMVDRAECVV</sequence>
<keyword evidence="1" id="KW-0812">Transmembrane</keyword>
<evidence type="ECO:0000313" key="2">
    <source>
        <dbReference type="EMBL" id="UUI64102.1"/>
    </source>
</evidence>
<gene>
    <name evidence="2" type="ORF">NP075_13315</name>
</gene>
<name>A0ABY5K4L8_9CELL</name>
<dbReference type="RefSeq" id="WP_227565660.1">
    <property type="nucleotide sequence ID" value="NZ_CP101989.1"/>
</dbReference>
<keyword evidence="1" id="KW-0472">Membrane</keyword>
<accession>A0ABY5K4L8</accession>
<dbReference type="EMBL" id="CP101989">
    <property type="protein sequence ID" value="UUI64102.1"/>
    <property type="molecule type" value="Genomic_DNA"/>
</dbReference>